<name>A0ABS6TA19_9ENTE</name>
<reference evidence="2 3" key="1">
    <citation type="submission" date="2021-06" db="EMBL/GenBank/DDBJ databases">
        <title>Enterococcus alishanensis sp. nov., a novel lactic acid bacterium isolated from fresh coffee beans.</title>
        <authorList>
            <person name="Chen Y.-S."/>
        </authorList>
    </citation>
    <scope>NUCLEOTIDE SEQUENCE [LARGE SCALE GENOMIC DNA]</scope>
    <source>
        <strain evidence="2 3">ALS3</strain>
    </source>
</reference>
<evidence type="ECO:0000259" key="1">
    <source>
        <dbReference type="PROSITE" id="PS51101"/>
    </source>
</evidence>
<dbReference type="PROSITE" id="PS51101">
    <property type="entry name" value="PTS_EIIB_TYPE_4"/>
    <property type="match status" value="1"/>
</dbReference>
<feature type="domain" description="PTS EIIB type-4" evidence="1">
    <location>
        <begin position="1"/>
        <end position="168"/>
    </location>
</feature>
<keyword evidence="2" id="KW-0762">Sugar transport</keyword>
<dbReference type="Pfam" id="PF03830">
    <property type="entry name" value="PTSIIB_sorb"/>
    <property type="match status" value="1"/>
</dbReference>
<dbReference type="RefSeq" id="WP_218324801.1">
    <property type="nucleotide sequence ID" value="NZ_JAHUZB010000001.1"/>
</dbReference>
<dbReference type="Proteomes" id="UP000774130">
    <property type="component" value="Unassembled WGS sequence"/>
</dbReference>
<comment type="caution">
    <text evidence="2">The sequence shown here is derived from an EMBL/GenBank/DDBJ whole genome shotgun (WGS) entry which is preliminary data.</text>
</comment>
<gene>
    <name evidence="2" type="ORF">KUA55_03630</name>
</gene>
<accession>A0ABS6TA19</accession>
<dbReference type="EMBL" id="JAHUZB010000001">
    <property type="protein sequence ID" value="MBV7389757.1"/>
    <property type="molecule type" value="Genomic_DNA"/>
</dbReference>
<keyword evidence="2" id="KW-0813">Transport</keyword>
<evidence type="ECO:0000313" key="2">
    <source>
        <dbReference type="EMBL" id="MBV7389757.1"/>
    </source>
</evidence>
<proteinExistence type="predicted"/>
<sequence>MIVTVRVDDRLIHGQVALLWTKKLQADGIIVANDAAANNETQQMTLKMVAPYNVKLTIKSLSDAVQLLNNPKAKKMRIFVLVNSIKDALALVKELNEANLTVNIANAGRFDGEDIAGKLNLTKTVLVSDSELENLKALVASDNEIILQTLPDEPIKKAADLLKSHNKL</sequence>
<evidence type="ECO:0000313" key="3">
    <source>
        <dbReference type="Proteomes" id="UP000774130"/>
    </source>
</evidence>
<organism evidence="2 3">
    <name type="scientific">Enterococcus alishanensis</name>
    <dbReference type="NCBI Taxonomy" id="1303817"/>
    <lineage>
        <taxon>Bacteria</taxon>
        <taxon>Bacillati</taxon>
        <taxon>Bacillota</taxon>
        <taxon>Bacilli</taxon>
        <taxon>Lactobacillales</taxon>
        <taxon>Enterococcaceae</taxon>
        <taxon>Enterococcus</taxon>
    </lineage>
</organism>
<dbReference type="InterPro" id="IPR004720">
    <property type="entry name" value="PTS_IIB_sorbose-sp"/>
</dbReference>
<protein>
    <submittedName>
        <fullName evidence="2">PTS sugar transporter subunit IIB</fullName>
    </submittedName>
</protein>
<keyword evidence="3" id="KW-1185">Reference proteome</keyword>